<proteinExistence type="predicted"/>
<protein>
    <submittedName>
        <fullName evidence="2">Uncharacterized protein</fullName>
    </submittedName>
</protein>
<keyword evidence="3" id="KW-1185">Reference proteome</keyword>
<evidence type="ECO:0000313" key="2">
    <source>
        <dbReference type="EMBL" id="MBC5733097.1"/>
    </source>
</evidence>
<dbReference type="EMBL" id="JACOPP010000004">
    <property type="protein sequence ID" value="MBC5733097.1"/>
    <property type="molecule type" value="Genomic_DNA"/>
</dbReference>
<gene>
    <name evidence="2" type="ORF">H8S57_05070</name>
</gene>
<feature type="signal peptide" evidence="1">
    <location>
        <begin position="1"/>
        <end position="27"/>
    </location>
</feature>
<reference evidence="2" key="1">
    <citation type="submission" date="2020-08" db="EMBL/GenBank/DDBJ databases">
        <title>Genome public.</title>
        <authorList>
            <person name="Liu C."/>
            <person name="Sun Q."/>
        </authorList>
    </citation>
    <scope>NUCLEOTIDE SEQUENCE</scope>
    <source>
        <strain evidence="2">NSJ-51</strain>
    </source>
</reference>
<comment type="caution">
    <text evidence="2">The sequence shown here is derived from an EMBL/GenBank/DDBJ whole genome shotgun (WGS) entry which is preliminary data.</text>
</comment>
<accession>A0A8J6M4X0</accession>
<feature type="chain" id="PRO_5035218122" evidence="1">
    <location>
        <begin position="28"/>
        <end position="81"/>
    </location>
</feature>
<evidence type="ECO:0000256" key="1">
    <source>
        <dbReference type="SAM" id="SignalP"/>
    </source>
</evidence>
<dbReference type="AlphaFoldDB" id="A0A8J6M4X0"/>
<dbReference type="Proteomes" id="UP000661435">
    <property type="component" value="Unassembled WGS sequence"/>
</dbReference>
<dbReference type="RefSeq" id="WP_186906987.1">
    <property type="nucleotide sequence ID" value="NZ_JACOPP010000004.1"/>
</dbReference>
<organism evidence="2 3">
    <name type="scientific">Lawsonibacter hominis</name>
    <dbReference type="NCBI Taxonomy" id="2763053"/>
    <lineage>
        <taxon>Bacteria</taxon>
        <taxon>Bacillati</taxon>
        <taxon>Bacillota</taxon>
        <taxon>Clostridia</taxon>
        <taxon>Eubacteriales</taxon>
        <taxon>Oscillospiraceae</taxon>
        <taxon>Lawsonibacter</taxon>
    </lineage>
</organism>
<keyword evidence="1" id="KW-0732">Signal</keyword>
<sequence length="81" mass="8422">MKQTIHRLSGLVLAAALTAQLAAPARAAEPFGGQIAVPEQLYSGESAMLTLNTGDDFTGTKRVTLTADNAPDCVDEGLVLH</sequence>
<name>A0A8J6M4X0_9FIRM</name>
<evidence type="ECO:0000313" key="3">
    <source>
        <dbReference type="Proteomes" id="UP000661435"/>
    </source>
</evidence>